<dbReference type="AlphaFoldDB" id="A0A538TNH1"/>
<evidence type="ECO:0000313" key="2">
    <source>
        <dbReference type="EMBL" id="TMQ65189.1"/>
    </source>
</evidence>
<feature type="transmembrane region" description="Helical" evidence="1">
    <location>
        <begin position="165"/>
        <end position="195"/>
    </location>
</feature>
<reference evidence="2 3" key="1">
    <citation type="journal article" date="2019" name="Nat. Microbiol.">
        <title>Mediterranean grassland soil C-N compound turnover is dependent on rainfall and depth, and is mediated by genomically divergent microorganisms.</title>
        <authorList>
            <person name="Diamond S."/>
            <person name="Andeer P.F."/>
            <person name="Li Z."/>
            <person name="Crits-Christoph A."/>
            <person name="Burstein D."/>
            <person name="Anantharaman K."/>
            <person name="Lane K.R."/>
            <person name="Thomas B.C."/>
            <person name="Pan C."/>
            <person name="Northen T.R."/>
            <person name="Banfield J.F."/>
        </authorList>
    </citation>
    <scope>NUCLEOTIDE SEQUENCE [LARGE SCALE GENOMIC DNA]</scope>
    <source>
        <strain evidence="2">WS_9</strain>
    </source>
</reference>
<evidence type="ECO:0000256" key="1">
    <source>
        <dbReference type="SAM" id="Phobius"/>
    </source>
</evidence>
<feature type="transmembrane region" description="Helical" evidence="1">
    <location>
        <begin position="310"/>
        <end position="328"/>
    </location>
</feature>
<feature type="transmembrane region" description="Helical" evidence="1">
    <location>
        <begin position="270"/>
        <end position="290"/>
    </location>
</feature>
<feature type="transmembrane region" description="Helical" evidence="1">
    <location>
        <begin position="334"/>
        <end position="352"/>
    </location>
</feature>
<keyword evidence="1" id="KW-0472">Membrane</keyword>
<name>A0A538TNH1_UNCEI</name>
<sequence length="658" mass="71732">MEQGSMAEAGQGLSSRARARLFLLIPALVAVVLALPGFRFTYLFDDYLFFHRVQPFRAGVLLPDPQSIFYRPISREIYFGLLSILSPDSAALGHLLNLALLAVVVILFVRFASRVAGARAGFFAGLVFASLGALPILVGWVSGVQDLLAMAFLLGALNLQLSNRTWLACACFVLALLSKETAIAALPALVGLDWFLGRRPYGVLKRFAVYGVAAVCWAVLHPGIRILIQRKFSSGGAGYVGLDNPERWTALWNGLLTMLNVPPTLVGISWPRGGTLCLLGAAALLAGAAYLRSRGAAADSDVGTISGARIAMLSLTLAVPPLLLTSVLVRHWSPYYSCIPALGVAIGLGFALSRLRGAWAFALLGAFLLLGVWFRGLDVAPTIPTERNFDAPSGALRRLEQEFKGLEPKLAPGAQVLLTVLAQGRRSIHVHMYNFQAMRLWYRDPTLHTVRPERRLPNRHAEYLFWIAPNLDVYEVDLRTLLPRTDGPRPDYFEYQKAVRFYARGLAATGHTGLAMRILLGMPQMDAAHRDVDHRIAAMLLLAAGDSTRARQLLAPLPPLDRSLALQLVALFLSTPDRRQPNDDAALEAFGIARDDPESIRALMTSCNKPGAYPVALRFAHRLLEMRPGDREALQVVAAIEALPEIDFVISSSPGDSL</sequence>
<dbReference type="EMBL" id="VBOZ01000014">
    <property type="protein sequence ID" value="TMQ65189.1"/>
    <property type="molecule type" value="Genomic_DNA"/>
</dbReference>
<comment type="caution">
    <text evidence="2">The sequence shown here is derived from an EMBL/GenBank/DDBJ whole genome shotgun (WGS) entry which is preliminary data.</text>
</comment>
<protein>
    <recommendedName>
        <fullName evidence="4">Glycosyltransferase RgtA/B/C/D-like domain-containing protein</fullName>
    </recommendedName>
</protein>
<keyword evidence="1" id="KW-0812">Transmembrane</keyword>
<feature type="transmembrane region" description="Helical" evidence="1">
    <location>
        <begin position="91"/>
        <end position="109"/>
    </location>
</feature>
<feature type="transmembrane region" description="Helical" evidence="1">
    <location>
        <begin position="359"/>
        <end position="377"/>
    </location>
</feature>
<feature type="transmembrane region" description="Helical" evidence="1">
    <location>
        <begin position="207"/>
        <end position="228"/>
    </location>
</feature>
<keyword evidence="1" id="KW-1133">Transmembrane helix</keyword>
<dbReference type="Proteomes" id="UP000317691">
    <property type="component" value="Unassembled WGS sequence"/>
</dbReference>
<organism evidence="2 3">
    <name type="scientific">Eiseniibacteriota bacterium</name>
    <dbReference type="NCBI Taxonomy" id="2212470"/>
    <lineage>
        <taxon>Bacteria</taxon>
        <taxon>Candidatus Eiseniibacteriota</taxon>
    </lineage>
</organism>
<gene>
    <name evidence="2" type="ORF">E6K79_05330</name>
</gene>
<feature type="transmembrane region" description="Helical" evidence="1">
    <location>
        <begin position="21"/>
        <end position="42"/>
    </location>
</feature>
<accession>A0A538TNH1</accession>
<evidence type="ECO:0000313" key="3">
    <source>
        <dbReference type="Proteomes" id="UP000317691"/>
    </source>
</evidence>
<feature type="transmembrane region" description="Helical" evidence="1">
    <location>
        <begin position="121"/>
        <end position="145"/>
    </location>
</feature>
<evidence type="ECO:0008006" key="4">
    <source>
        <dbReference type="Google" id="ProtNLM"/>
    </source>
</evidence>
<proteinExistence type="predicted"/>